<gene>
    <name evidence="2" type="ORF">BET03_06180</name>
</gene>
<evidence type="ECO:0000313" key="2">
    <source>
        <dbReference type="EMBL" id="RKD29131.1"/>
    </source>
</evidence>
<dbReference type="EMBL" id="MCIB01000038">
    <property type="protein sequence ID" value="RKD29131.1"/>
    <property type="molecule type" value="Genomic_DNA"/>
</dbReference>
<dbReference type="Pfam" id="PF00149">
    <property type="entry name" value="Metallophos"/>
    <property type="match status" value="1"/>
</dbReference>
<dbReference type="InterPro" id="IPR029052">
    <property type="entry name" value="Metallo-depent_PP-like"/>
</dbReference>
<dbReference type="InterPro" id="IPR004843">
    <property type="entry name" value="Calcineurin-like_PHP"/>
</dbReference>
<evidence type="ECO:0000313" key="3">
    <source>
        <dbReference type="Proteomes" id="UP000284177"/>
    </source>
</evidence>
<dbReference type="RefSeq" id="WP_120170592.1">
    <property type="nucleotide sequence ID" value="NZ_MCIB01000038.1"/>
</dbReference>
<name>A0A419SV83_9FIRM</name>
<comment type="caution">
    <text evidence="2">The sequence shown here is derived from an EMBL/GenBank/DDBJ whole genome shotgun (WGS) entry which is preliminary data.</text>
</comment>
<dbReference type="AlphaFoldDB" id="A0A419SV83"/>
<dbReference type="SUPFAM" id="SSF56300">
    <property type="entry name" value="Metallo-dependent phosphatases"/>
    <property type="match status" value="1"/>
</dbReference>
<sequence>MEDLKRNIYFLIGKTYIPRNILNYNGKLLLHISDTPESFYNSLKEIINKLNPNYIVHTGDLVDNIKLQLYPKRIKSYEKGVSKLINILENSSAEKIFIALGNHDNRKIVENIKNRSILIENNNTINIEDIEFSINHFPSKILKSPSKVNLFGHNLTLKSAEENGNIYLNGISNINIIGLNDLKVFNLLYPFGTDCNRLCKNKIGF</sequence>
<protein>
    <recommendedName>
        <fullName evidence="1">Calcineurin-like phosphoesterase domain-containing protein</fullName>
    </recommendedName>
</protein>
<evidence type="ECO:0000259" key="1">
    <source>
        <dbReference type="Pfam" id="PF00149"/>
    </source>
</evidence>
<feature type="domain" description="Calcineurin-like phosphoesterase" evidence="1">
    <location>
        <begin position="29"/>
        <end position="153"/>
    </location>
</feature>
<dbReference type="Gene3D" id="3.60.21.10">
    <property type="match status" value="1"/>
</dbReference>
<accession>A0A419SV83</accession>
<dbReference type="Proteomes" id="UP000284177">
    <property type="component" value="Unassembled WGS sequence"/>
</dbReference>
<organism evidence="2 3">
    <name type="scientific">Thermohalobacter berrensis</name>
    <dbReference type="NCBI Taxonomy" id="99594"/>
    <lineage>
        <taxon>Bacteria</taxon>
        <taxon>Bacillati</taxon>
        <taxon>Bacillota</taxon>
        <taxon>Tissierellia</taxon>
        <taxon>Tissierellales</taxon>
        <taxon>Thermohalobacteraceae</taxon>
        <taxon>Thermohalobacter</taxon>
    </lineage>
</organism>
<keyword evidence="3" id="KW-1185">Reference proteome</keyword>
<proteinExistence type="predicted"/>
<dbReference type="GO" id="GO:0016787">
    <property type="term" value="F:hydrolase activity"/>
    <property type="evidence" value="ECO:0007669"/>
    <property type="project" value="InterPro"/>
</dbReference>
<reference evidence="2 3" key="1">
    <citation type="submission" date="2016-08" db="EMBL/GenBank/DDBJ databases">
        <title>Novel Firmicutes and Novel Genomes.</title>
        <authorList>
            <person name="Poppleton D.I."/>
            <person name="Gribaldo S."/>
        </authorList>
    </citation>
    <scope>NUCLEOTIDE SEQUENCE [LARGE SCALE GENOMIC DNA]</scope>
    <source>
        <strain evidence="2 3">CTT3</strain>
    </source>
</reference>
<dbReference type="OrthoDB" id="2111073at2"/>